<gene>
    <name evidence="1" type="ORF">SHERM_11809</name>
</gene>
<dbReference type="PANTHER" id="PTHR34666:SF1">
    <property type="entry name" value="OS02G0554800 PROTEIN"/>
    <property type="match status" value="1"/>
</dbReference>
<name>A0A9N7R3N8_STRHE</name>
<reference evidence="1" key="1">
    <citation type="submission" date="2019-12" db="EMBL/GenBank/DDBJ databases">
        <authorList>
            <person name="Scholes J."/>
        </authorList>
    </citation>
    <scope>NUCLEOTIDE SEQUENCE</scope>
</reference>
<dbReference type="OrthoDB" id="1917400at2759"/>
<organism evidence="1 2">
    <name type="scientific">Striga hermonthica</name>
    <name type="common">Purple witchweed</name>
    <name type="synonym">Buchnera hermonthica</name>
    <dbReference type="NCBI Taxonomy" id="68872"/>
    <lineage>
        <taxon>Eukaryota</taxon>
        <taxon>Viridiplantae</taxon>
        <taxon>Streptophyta</taxon>
        <taxon>Embryophyta</taxon>
        <taxon>Tracheophyta</taxon>
        <taxon>Spermatophyta</taxon>
        <taxon>Magnoliopsida</taxon>
        <taxon>eudicotyledons</taxon>
        <taxon>Gunneridae</taxon>
        <taxon>Pentapetalae</taxon>
        <taxon>asterids</taxon>
        <taxon>lamiids</taxon>
        <taxon>Lamiales</taxon>
        <taxon>Orobanchaceae</taxon>
        <taxon>Buchnereae</taxon>
        <taxon>Striga</taxon>
    </lineage>
</organism>
<dbReference type="EMBL" id="CACSLK010004199">
    <property type="protein sequence ID" value="CAA0809900.1"/>
    <property type="molecule type" value="Genomic_DNA"/>
</dbReference>
<sequence>MATLEEDSSSLEFKKIDGFRRDEEEKMDVLWENLNDECSRNNDNGCPSPEKGLQMSCRKPLRLSTASGQIFSGKKPIIFVFIKVVKKVLFMQSSTHRIKKQAW</sequence>
<evidence type="ECO:0000313" key="1">
    <source>
        <dbReference type="EMBL" id="CAA0809900.1"/>
    </source>
</evidence>
<protein>
    <submittedName>
        <fullName evidence="1">Uncharacterized protein</fullName>
    </submittedName>
</protein>
<proteinExistence type="predicted"/>
<accession>A0A9N7R3N8</accession>
<dbReference type="PANTHER" id="PTHR34666">
    <property type="entry name" value="EXPRESSED PROTEIN"/>
    <property type="match status" value="1"/>
</dbReference>
<dbReference type="Proteomes" id="UP001153555">
    <property type="component" value="Unassembled WGS sequence"/>
</dbReference>
<dbReference type="AlphaFoldDB" id="A0A9N7R3N8"/>
<keyword evidence="2" id="KW-1185">Reference proteome</keyword>
<evidence type="ECO:0000313" key="2">
    <source>
        <dbReference type="Proteomes" id="UP001153555"/>
    </source>
</evidence>
<comment type="caution">
    <text evidence="1">The sequence shown here is derived from an EMBL/GenBank/DDBJ whole genome shotgun (WGS) entry which is preliminary data.</text>
</comment>